<evidence type="ECO:0000256" key="3">
    <source>
        <dbReference type="PROSITE-ProRule" id="PRU00221"/>
    </source>
</evidence>
<evidence type="ECO:0000256" key="1">
    <source>
        <dbReference type="ARBA" id="ARBA00022574"/>
    </source>
</evidence>
<dbReference type="PANTHER" id="PTHR10039">
    <property type="entry name" value="AMELOGENIN"/>
    <property type="match status" value="1"/>
</dbReference>
<reference evidence="5" key="1">
    <citation type="submission" date="2022-12" db="EMBL/GenBank/DDBJ databases">
        <authorList>
            <person name="Petersen C."/>
        </authorList>
    </citation>
    <scope>NUCLEOTIDE SEQUENCE</scope>
    <source>
        <strain evidence="5">IBT 29677</strain>
    </source>
</reference>
<feature type="repeat" description="WD" evidence="3">
    <location>
        <begin position="782"/>
        <end position="823"/>
    </location>
</feature>
<comment type="caution">
    <text evidence="5">The sequence shown here is derived from an EMBL/GenBank/DDBJ whole genome shotgun (WGS) entry which is preliminary data.</text>
</comment>
<dbReference type="PANTHER" id="PTHR10039:SF16">
    <property type="entry name" value="GPI INOSITOL-DEACYLASE"/>
    <property type="match status" value="1"/>
</dbReference>
<evidence type="ECO:0000313" key="5">
    <source>
        <dbReference type="EMBL" id="KAJ5408393.1"/>
    </source>
</evidence>
<dbReference type="InterPro" id="IPR036322">
    <property type="entry name" value="WD40_repeat_dom_sf"/>
</dbReference>
<gene>
    <name evidence="5" type="ORF">N7509_002276</name>
</gene>
<dbReference type="OrthoDB" id="674604at2759"/>
<dbReference type="InterPro" id="IPR027417">
    <property type="entry name" value="P-loop_NTPase"/>
</dbReference>
<dbReference type="CDD" id="cd00200">
    <property type="entry name" value="WD40"/>
    <property type="match status" value="1"/>
</dbReference>
<organism evidence="5 6">
    <name type="scientific">Penicillium cosmopolitanum</name>
    <dbReference type="NCBI Taxonomy" id="1131564"/>
    <lineage>
        <taxon>Eukaryota</taxon>
        <taxon>Fungi</taxon>
        <taxon>Dikarya</taxon>
        <taxon>Ascomycota</taxon>
        <taxon>Pezizomycotina</taxon>
        <taxon>Eurotiomycetes</taxon>
        <taxon>Eurotiomycetidae</taxon>
        <taxon>Eurotiales</taxon>
        <taxon>Aspergillaceae</taxon>
        <taxon>Penicillium</taxon>
    </lineage>
</organism>
<keyword evidence="1 3" id="KW-0853">WD repeat</keyword>
<evidence type="ECO:0000313" key="6">
    <source>
        <dbReference type="Proteomes" id="UP001147747"/>
    </source>
</evidence>
<feature type="domain" description="Nephrocystin 3-like N-terminal" evidence="4">
    <location>
        <begin position="191"/>
        <end position="351"/>
    </location>
</feature>
<dbReference type="Pfam" id="PF24883">
    <property type="entry name" value="NPHP3_N"/>
    <property type="match status" value="1"/>
</dbReference>
<dbReference type="GeneID" id="81365893"/>
<dbReference type="PROSITE" id="PS50294">
    <property type="entry name" value="WD_REPEATS_REGION"/>
    <property type="match status" value="3"/>
</dbReference>
<name>A0A9W9W8N3_9EURO</name>
<dbReference type="InterPro" id="IPR019775">
    <property type="entry name" value="WD40_repeat_CS"/>
</dbReference>
<accession>A0A9W9W8N3</accession>
<keyword evidence="2" id="KW-0677">Repeat</keyword>
<sequence>MESLSSATSLIAVIQLTRAMTQICRTYLGINKIQEPREDIHRLKDEIAALYETLEPLERLLQNQNPTKASTSQNLVENIAKCSAILRRLKDKIEPEKTQTLMMKWGFQYLEWPMKREEVIKIIREIERYKTAFWLSLLLNQTQSSYLLINQKIDLSRLHIAKGAAFNDYENQNQNQQTECLPGTQVELLREIDHWIETPNGKCIFWLTNMAGTGKSTVARTVCSRLKKQGLLAASFFFKKGEQDRGNAKLLFSTLAKQLGGTIPQILPSIQNAIKDDSDISGRAHKEQFEKLILQPLIALNPSSTSGSPMLIVIDALDECDQVDHVREILELLPYVQESRSVQLRFLLTSRPDLPIRLGFQGTIDHHQHLMIHKSPSSVIEHDIRLYFENKFLRLQQERDLPANWPGNRTINTLVERATASFISTTTLFQFISDDRWGPTEHIEAILSDQARYVTKMEGTYTPILNRLLSNEDEEESLQLVHGFKNTLGILILLATPLSINSLAKLLQMETYKIQTQFELFHSILDVPTRPDEPVRISHLSFRDFILDNKQKQKPFWVDERLAHEKLTVQCLNLMQDGHYGLRKDICNLQNDTTQRDDVDNDTLSRCLSSELQYACRYWVHHFAQSHSSANELGTKALSFLESHFLHWVEAMSLLGIISEVVEMIQRLRLEIQAERDHEIAAFLHEAWHFILRNQRIADTAPLQLYSAGLVFTSEDSIIRRKFTNELSTWNQLSRVKRTYNGRSSWLHLVSFSPNGQLLAFGADNNTIELWDPRTGELCQTLRGHSGWVTSVEFSPDGQLLASAAYDNTVKLWDARTGELRHTLDGHFNEIDKATFLPDGQLFGSGFDNNTVMIWNACTGELLELIG</sequence>
<evidence type="ECO:0000256" key="2">
    <source>
        <dbReference type="ARBA" id="ARBA00022737"/>
    </source>
</evidence>
<dbReference type="RefSeq" id="XP_056492708.1">
    <property type="nucleotide sequence ID" value="XM_056626913.1"/>
</dbReference>
<dbReference type="PROSITE" id="PS00678">
    <property type="entry name" value="WD_REPEATS_1"/>
    <property type="match status" value="1"/>
</dbReference>
<dbReference type="SUPFAM" id="SSF52540">
    <property type="entry name" value="P-loop containing nucleoside triphosphate hydrolases"/>
    <property type="match status" value="1"/>
</dbReference>
<dbReference type="AlphaFoldDB" id="A0A9W9W8N3"/>
<feature type="repeat" description="WD" evidence="3">
    <location>
        <begin position="740"/>
        <end position="781"/>
    </location>
</feature>
<dbReference type="InterPro" id="IPR001680">
    <property type="entry name" value="WD40_rpt"/>
</dbReference>
<reference evidence="5" key="2">
    <citation type="journal article" date="2023" name="IMA Fungus">
        <title>Comparative genomic study of the Penicillium genus elucidates a diverse pangenome and 15 lateral gene transfer events.</title>
        <authorList>
            <person name="Petersen C."/>
            <person name="Sorensen T."/>
            <person name="Nielsen M.R."/>
            <person name="Sondergaard T.E."/>
            <person name="Sorensen J.L."/>
            <person name="Fitzpatrick D.A."/>
            <person name="Frisvad J.C."/>
            <person name="Nielsen K.L."/>
        </authorList>
    </citation>
    <scope>NUCLEOTIDE SEQUENCE</scope>
    <source>
        <strain evidence="5">IBT 29677</strain>
    </source>
</reference>
<dbReference type="Pfam" id="PF00400">
    <property type="entry name" value="WD40"/>
    <property type="match status" value="3"/>
</dbReference>
<dbReference type="SUPFAM" id="SSF50978">
    <property type="entry name" value="WD40 repeat-like"/>
    <property type="match status" value="1"/>
</dbReference>
<dbReference type="Gene3D" id="2.130.10.10">
    <property type="entry name" value="YVTN repeat-like/Quinoprotein amine dehydrogenase"/>
    <property type="match status" value="1"/>
</dbReference>
<feature type="repeat" description="WD" evidence="3">
    <location>
        <begin position="824"/>
        <end position="865"/>
    </location>
</feature>
<protein>
    <submittedName>
        <fullName evidence="5">WD40-repeat-containing domain protein</fullName>
    </submittedName>
</protein>
<dbReference type="EMBL" id="JAPZBU010000004">
    <property type="protein sequence ID" value="KAJ5408393.1"/>
    <property type="molecule type" value="Genomic_DNA"/>
</dbReference>
<dbReference type="InterPro" id="IPR015943">
    <property type="entry name" value="WD40/YVTN_repeat-like_dom_sf"/>
</dbReference>
<evidence type="ECO:0000259" key="4">
    <source>
        <dbReference type="Pfam" id="PF24883"/>
    </source>
</evidence>
<keyword evidence="6" id="KW-1185">Reference proteome</keyword>
<dbReference type="Gene3D" id="3.40.50.300">
    <property type="entry name" value="P-loop containing nucleotide triphosphate hydrolases"/>
    <property type="match status" value="1"/>
</dbReference>
<proteinExistence type="predicted"/>
<dbReference type="SMART" id="SM00320">
    <property type="entry name" value="WD40"/>
    <property type="match status" value="3"/>
</dbReference>
<dbReference type="Proteomes" id="UP001147747">
    <property type="component" value="Unassembled WGS sequence"/>
</dbReference>
<dbReference type="InterPro" id="IPR056884">
    <property type="entry name" value="NPHP3-like_N"/>
</dbReference>
<dbReference type="PROSITE" id="PS50082">
    <property type="entry name" value="WD_REPEATS_2"/>
    <property type="match status" value="3"/>
</dbReference>